<name>A0A7W7D7G5_9ACTN</name>
<protein>
    <submittedName>
        <fullName evidence="2">CRP-like cAMP-binding protein</fullName>
    </submittedName>
</protein>
<dbReference type="PANTHER" id="PTHR24567">
    <property type="entry name" value="CRP FAMILY TRANSCRIPTIONAL REGULATORY PROTEIN"/>
    <property type="match status" value="1"/>
</dbReference>
<dbReference type="GO" id="GO:0005829">
    <property type="term" value="C:cytosol"/>
    <property type="evidence" value="ECO:0007669"/>
    <property type="project" value="TreeGrafter"/>
</dbReference>
<keyword evidence="3" id="KW-1185">Reference proteome</keyword>
<dbReference type="SMART" id="SM00100">
    <property type="entry name" value="cNMP"/>
    <property type="match status" value="1"/>
</dbReference>
<dbReference type="SUPFAM" id="SSF56563">
    <property type="entry name" value="Major capsid protein gp5"/>
    <property type="match status" value="1"/>
</dbReference>
<dbReference type="InterPro" id="IPR050397">
    <property type="entry name" value="Env_Response_Regulators"/>
</dbReference>
<dbReference type="Proteomes" id="UP000542210">
    <property type="component" value="Unassembled WGS sequence"/>
</dbReference>
<dbReference type="InterPro" id="IPR045641">
    <property type="entry name" value="SrpI-like"/>
</dbReference>
<dbReference type="AlphaFoldDB" id="A0A7W7D7G5"/>
<evidence type="ECO:0000313" key="3">
    <source>
        <dbReference type="Proteomes" id="UP000542210"/>
    </source>
</evidence>
<dbReference type="GO" id="GO:0003700">
    <property type="term" value="F:DNA-binding transcription factor activity"/>
    <property type="evidence" value="ECO:0007669"/>
    <property type="project" value="TreeGrafter"/>
</dbReference>
<dbReference type="InterPro" id="IPR018490">
    <property type="entry name" value="cNMP-bd_dom_sf"/>
</dbReference>
<proteinExistence type="predicted"/>
<evidence type="ECO:0000313" key="2">
    <source>
        <dbReference type="EMBL" id="MBB4701655.1"/>
    </source>
</evidence>
<dbReference type="CDD" id="cd00038">
    <property type="entry name" value="CAP_ED"/>
    <property type="match status" value="1"/>
</dbReference>
<dbReference type="RefSeq" id="WP_311772275.1">
    <property type="nucleotide sequence ID" value="NZ_JACHND010000001.1"/>
</dbReference>
<accession>A0A7W7D7G5</accession>
<dbReference type="InterPro" id="IPR014710">
    <property type="entry name" value="RmlC-like_jellyroll"/>
</dbReference>
<dbReference type="InterPro" id="IPR049817">
    <property type="entry name" value="Encap_f2b"/>
</dbReference>
<dbReference type="Pfam" id="PF00027">
    <property type="entry name" value="cNMP_binding"/>
    <property type="match status" value="1"/>
</dbReference>
<dbReference type="NCBIfam" id="NF041163">
    <property type="entry name" value="encap_f2b"/>
    <property type="match status" value="1"/>
</dbReference>
<sequence>MTETTDITPENQAQQALATTAARNLATTTKSQPQMQNISSRWLLRMLPWIHTSGGTYRVNRRLSYAIGDGRLSFTSQGTDIHVIPQELRELPLLRHFDDDDTLHALAQRFTQNQHQTGETITQTGQPADRLILIAHGKVNKIGTGPYGDNTILATLADGDHYGDHTLTTTGDTTWQHTIQAVTPTTTLTLTRQDFQQLLAINPTLATHLQQHQNTPHHPQNKHGEATITITSGHTGEPHLPGTFVDYETTPREYELSVAQTILRIHTRIADLYNHPMNQTHQQLRLTIEALRERQEHELINNTDFGLLHNADLKQRIHTRTGPPTPDDLDDLLATVWKEPAFFLAHPLTIAAFGREASRRGVYPQSTDLHGHAIPSWRGVPLLPCNKIPITDTRTSSILLMRTGEQHQGVIGLWQTGIPDEYEPGLSVRFMNVNDQAIISYLVSTYYSAAVLVPDALGILENVEIGH</sequence>
<dbReference type="PROSITE" id="PS50042">
    <property type="entry name" value="CNMP_BINDING_3"/>
    <property type="match status" value="1"/>
</dbReference>
<dbReference type="InterPro" id="IPR000595">
    <property type="entry name" value="cNMP-bd_dom"/>
</dbReference>
<reference evidence="2 3" key="1">
    <citation type="submission" date="2020-08" db="EMBL/GenBank/DDBJ databases">
        <title>Sequencing the genomes of 1000 actinobacteria strains.</title>
        <authorList>
            <person name="Klenk H.-P."/>
        </authorList>
    </citation>
    <scope>NUCLEOTIDE SEQUENCE [LARGE SCALE GENOMIC DNA]</scope>
    <source>
        <strain evidence="2 3">DSM 45784</strain>
    </source>
</reference>
<dbReference type="Pfam" id="PF19307">
    <property type="entry name" value="SrpI-like"/>
    <property type="match status" value="1"/>
</dbReference>
<dbReference type="Gene3D" id="2.60.120.10">
    <property type="entry name" value="Jelly Rolls"/>
    <property type="match status" value="1"/>
</dbReference>
<gene>
    <name evidence="2" type="ORF">BJ982_003199</name>
</gene>
<feature type="domain" description="Cyclic nucleotide-binding" evidence="1">
    <location>
        <begin position="93"/>
        <end position="199"/>
    </location>
</feature>
<dbReference type="EMBL" id="JACHND010000001">
    <property type="protein sequence ID" value="MBB4701655.1"/>
    <property type="molecule type" value="Genomic_DNA"/>
</dbReference>
<dbReference type="PANTHER" id="PTHR24567:SF74">
    <property type="entry name" value="HTH-TYPE TRANSCRIPTIONAL REGULATOR ARCR"/>
    <property type="match status" value="1"/>
</dbReference>
<comment type="caution">
    <text evidence="2">The sequence shown here is derived from an EMBL/GenBank/DDBJ whole genome shotgun (WGS) entry which is preliminary data.</text>
</comment>
<dbReference type="SUPFAM" id="SSF51206">
    <property type="entry name" value="cAMP-binding domain-like"/>
    <property type="match status" value="1"/>
</dbReference>
<organism evidence="2 3">
    <name type="scientific">Sphaerisporangium siamense</name>
    <dbReference type="NCBI Taxonomy" id="795645"/>
    <lineage>
        <taxon>Bacteria</taxon>
        <taxon>Bacillati</taxon>
        <taxon>Actinomycetota</taxon>
        <taxon>Actinomycetes</taxon>
        <taxon>Streptosporangiales</taxon>
        <taxon>Streptosporangiaceae</taxon>
        <taxon>Sphaerisporangium</taxon>
    </lineage>
</organism>
<evidence type="ECO:0000259" key="1">
    <source>
        <dbReference type="PROSITE" id="PS50042"/>
    </source>
</evidence>